<dbReference type="PROSITE" id="PS01186">
    <property type="entry name" value="EGF_2"/>
    <property type="match status" value="1"/>
</dbReference>
<evidence type="ECO:0000256" key="6">
    <source>
        <dbReference type="ARBA" id="ARBA00022674"/>
    </source>
</evidence>
<evidence type="ECO:0000256" key="8">
    <source>
        <dbReference type="ARBA" id="ARBA00022729"/>
    </source>
</evidence>
<proteinExistence type="predicted"/>
<evidence type="ECO:0000256" key="5">
    <source>
        <dbReference type="ARBA" id="ARBA00022536"/>
    </source>
</evidence>
<evidence type="ECO:0000259" key="17">
    <source>
        <dbReference type="PROSITE" id="PS50026"/>
    </source>
</evidence>
<evidence type="ECO:0000256" key="4">
    <source>
        <dbReference type="ARBA" id="ARBA00022525"/>
    </source>
</evidence>
<dbReference type="PROSITE" id="PS50026">
    <property type="entry name" value="EGF_3"/>
    <property type="match status" value="1"/>
</dbReference>
<evidence type="ECO:0000256" key="3">
    <source>
        <dbReference type="ARBA" id="ARBA00022475"/>
    </source>
</evidence>
<evidence type="ECO:0000256" key="13">
    <source>
        <dbReference type="ARBA" id="ARBA00040098"/>
    </source>
</evidence>
<dbReference type="GO" id="GO:0005886">
    <property type="term" value="C:plasma membrane"/>
    <property type="evidence" value="ECO:0007669"/>
    <property type="project" value="UniProtKB-SubCell"/>
</dbReference>
<evidence type="ECO:0000256" key="16">
    <source>
        <dbReference type="SAM" id="Phobius"/>
    </source>
</evidence>
<feature type="disulfide bond" evidence="14">
    <location>
        <begin position="222"/>
        <end position="231"/>
    </location>
</feature>
<keyword evidence="9 16" id="KW-1133">Transmembrane helix</keyword>
<reference evidence="18" key="3">
    <citation type="submission" date="2025-09" db="UniProtKB">
        <authorList>
            <consortium name="Ensembl"/>
        </authorList>
    </citation>
    <scope>IDENTIFICATION</scope>
</reference>
<dbReference type="STRING" id="38772.ENSGAGP00000003829"/>
<keyword evidence="8" id="KW-0732">Signal</keyword>
<dbReference type="SUPFAM" id="SSF57196">
    <property type="entry name" value="EGF/Laminin"/>
    <property type="match status" value="1"/>
</dbReference>
<feature type="compositionally biased region" description="Basic residues" evidence="15">
    <location>
        <begin position="178"/>
        <end position="192"/>
    </location>
</feature>
<reference evidence="18" key="2">
    <citation type="submission" date="2025-08" db="UniProtKB">
        <authorList>
            <consortium name="Ensembl"/>
        </authorList>
    </citation>
    <scope>IDENTIFICATION</scope>
</reference>
<keyword evidence="19" id="KW-1185">Reference proteome</keyword>
<reference evidence="19" key="1">
    <citation type="journal article" date="2017" name="PLoS ONE">
        <title>The Agassiz's desert tortoise genome provides a resource for the conservation of a threatened species.</title>
        <authorList>
            <person name="Tollis M."/>
            <person name="DeNardo D.F."/>
            <person name="Cornelius J.A."/>
            <person name="Dolby G.A."/>
            <person name="Edwards T."/>
            <person name="Henen B.T."/>
            <person name="Karl A.E."/>
            <person name="Murphy R.W."/>
            <person name="Kusumi K."/>
        </authorList>
    </citation>
    <scope>NUCLEOTIDE SEQUENCE [LARGE SCALE GENOMIC DNA]</scope>
</reference>
<feature type="compositionally biased region" description="Polar residues" evidence="15">
    <location>
        <begin position="40"/>
        <end position="49"/>
    </location>
</feature>
<dbReference type="PROSITE" id="PS00022">
    <property type="entry name" value="EGF_1"/>
    <property type="match status" value="1"/>
</dbReference>
<dbReference type="PANTHER" id="PTHR10740:SF4">
    <property type="entry name" value="PROHEPARIN-BINDING EGF-LIKE GROWTH FACTOR"/>
    <property type="match status" value="1"/>
</dbReference>
<keyword evidence="11 16" id="KW-0472">Membrane</keyword>
<feature type="domain" description="EGF-like" evidence="17">
    <location>
        <begin position="192"/>
        <end position="232"/>
    </location>
</feature>
<name>A0A452GQ53_9SAUR</name>
<keyword evidence="10" id="KW-0339">Growth factor</keyword>
<dbReference type="PANTHER" id="PTHR10740">
    <property type="entry name" value="TRANSFORMING GROWTH FACTOR ALPHA"/>
    <property type="match status" value="1"/>
</dbReference>
<dbReference type="GO" id="GO:0007173">
    <property type="term" value="P:epidermal growth factor receptor signaling pathway"/>
    <property type="evidence" value="ECO:0007669"/>
    <property type="project" value="TreeGrafter"/>
</dbReference>
<evidence type="ECO:0000256" key="14">
    <source>
        <dbReference type="PROSITE-ProRule" id="PRU00076"/>
    </source>
</evidence>
<dbReference type="GO" id="GO:0008201">
    <property type="term" value="F:heparin binding"/>
    <property type="evidence" value="ECO:0007669"/>
    <property type="project" value="UniProtKB-KW"/>
</dbReference>
<feature type="region of interest" description="Disordered" evidence="15">
    <location>
        <begin position="170"/>
        <end position="193"/>
    </location>
</feature>
<keyword evidence="4" id="KW-0964">Secreted</keyword>
<comment type="caution">
    <text evidence="14">Lacks conserved residue(s) required for the propagation of feature annotation.</text>
</comment>
<keyword evidence="3" id="KW-1003">Cell membrane</keyword>
<evidence type="ECO:0000313" key="19">
    <source>
        <dbReference type="Proteomes" id="UP000291020"/>
    </source>
</evidence>
<dbReference type="AlphaFoldDB" id="A0A452GQ53"/>
<feature type="transmembrane region" description="Helical" evidence="16">
    <location>
        <begin position="93"/>
        <end position="112"/>
    </location>
</feature>
<keyword evidence="6" id="KW-0358">Heparin-binding</keyword>
<dbReference type="Gene3D" id="2.10.25.10">
    <property type="entry name" value="Laminin"/>
    <property type="match status" value="1"/>
</dbReference>
<keyword evidence="12 14" id="KW-1015">Disulfide bond</keyword>
<dbReference type="Ensembl" id="ENSGAGT00000004435.1">
    <property type="protein sequence ID" value="ENSGAGP00000003829.1"/>
    <property type="gene ID" value="ENSGAGG00000003118.1"/>
</dbReference>
<evidence type="ECO:0000256" key="2">
    <source>
        <dbReference type="ARBA" id="ARBA00004251"/>
    </source>
</evidence>
<keyword evidence="5 14" id="KW-0245">EGF-like domain</keyword>
<dbReference type="GO" id="GO:0008284">
    <property type="term" value="P:positive regulation of cell population proliferation"/>
    <property type="evidence" value="ECO:0007669"/>
    <property type="project" value="TreeGrafter"/>
</dbReference>
<comment type="subcellular location">
    <subcellularLocation>
        <location evidence="2">Cell membrane</location>
        <topology evidence="2">Single-pass type I membrane protein</topology>
    </subcellularLocation>
    <subcellularLocation>
        <location evidence="1">Secreted</location>
        <location evidence="1">Extracellular space</location>
    </subcellularLocation>
</comment>
<dbReference type="InterPro" id="IPR000742">
    <property type="entry name" value="EGF"/>
</dbReference>
<evidence type="ECO:0000256" key="10">
    <source>
        <dbReference type="ARBA" id="ARBA00023030"/>
    </source>
</evidence>
<dbReference type="GO" id="GO:0008083">
    <property type="term" value="F:growth factor activity"/>
    <property type="evidence" value="ECO:0007669"/>
    <property type="project" value="UniProtKB-KW"/>
</dbReference>
<feature type="compositionally biased region" description="Basic residues" evidence="15">
    <location>
        <begin position="52"/>
        <end position="67"/>
    </location>
</feature>
<organism evidence="18 19">
    <name type="scientific">Gopherus agassizii</name>
    <name type="common">Agassiz's desert tortoise</name>
    <dbReference type="NCBI Taxonomy" id="38772"/>
    <lineage>
        <taxon>Eukaryota</taxon>
        <taxon>Metazoa</taxon>
        <taxon>Chordata</taxon>
        <taxon>Craniata</taxon>
        <taxon>Vertebrata</taxon>
        <taxon>Euteleostomi</taxon>
        <taxon>Archelosauria</taxon>
        <taxon>Testudinata</taxon>
        <taxon>Testudines</taxon>
        <taxon>Cryptodira</taxon>
        <taxon>Durocryptodira</taxon>
        <taxon>Testudinoidea</taxon>
        <taxon>Testudinidae</taxon>
        <taxon>Gopherus</taxon>
    </lineage>
</organism>
<evidence type="ECO:0000256" key="9">
    <source>
        <dbReference type="ARBA" id="ARBA00022989"/>
    </source>
</evidence>
<evidence type="ECO:0000256" key="11">
    <source>
        <dbReference type="ARBA" id="ARBA00023136"/>
    </source>
</evidence>
<dbReference type="GO" id="GO:0005615">
    <property type="term" value="C:extracellular space"/>
    <property type="evidence" value="ECO:0007669"/>
    <property type="project" value="TreeGrafter"/>
</dbReference>
<evidence type="ECO:0000256" key="1">
    <source>
        <dbReference type="ARBA" id="ARBA00004239"/>
    </source>
</evidence>
<accession>A0A452GQ53</accession>
<feature type="transmembrane region" description="Helical" evidence="16">
    <location>
        <begin position="250"/>
        <end position="272"/>
    </location>
</feature>
<keyword evidence="7 16" id="KW-0812">Transmembrane</keyword>
<sequence>MAPPSSLYPWCWHSLGRERERAPAESWARVRWGGRAEQAAWQNRGTPAASNARRHSSAGCRGRRRGDRRAEPRALRARPARRSGQFGSDMKRLLVAVSVLLAAGCSVAAPGAGLEVLRGPGFHDASGGRSIARLLRSELEEERDPDGGGISSGDYFLELPRVAFLSKPEGLVTPKKEGKGKKRRKGKGKGKKRDPCLRKYKDFCIHGECKYISELKVPSCICQPGYHGERCHGLTLPVENPSTSYDHTTALAVVAVVLSSLCLIIITALLMLRCHKRGVYDVENEEKIKLGITGNH</sequence>
<evidence type="ECO:0000256" key="7">
    <source>
        <dbReference type="ARBA" id="ARBA00022692"/>
    </source>
</evidence>
<dbReference type="GO" id="GO:0005154">
    <property type="term" value="F:epidermal growth factor receptor binding"/>
    <property type="evidence" value="ECO:0007669"/>
    <property type="project" value="TreeGrafter"/>
</dbReference>
<dbReference type="Proteomes" id="UP000291020">
    <property type="component" value="Unassembled WGS sequence"/>
</dbReference>
<dbReference type="FunFam" id="2.10.25.10:FF:000158">
    <property type="entry name" value="proheparin-binding EGF-like growth factor"/>
    <property type="match status" value="1"/>
</dbReference>
<feature type="region of interest" description="Disordered" evidence="15">
    <location>
        <begin position="38"/>
        <end position="83"/>
    </location>
</feature>
<evidence type="ECO:0000313" key="18">
    <source>
        <dbReference type="Ensembl" id="ENSGAGP00000003829.1"/>
    </source>
</evidence>
<evidence type="ECO:0000256" key="12">
    <source>
        <dbReference type="ARBA" id="ARBA00023157"/>
    </source>
</evidence>
<evidence type="ECO:0000256" key="15">
    <source>
        <dbReference type="SAM" id="MobiDB-lite"/>
    </source>
</evidence>
<protein>
    <recommendedName>
        <fullName evidence="13">Proheparin-binding EGF-like growth factor</fullName>
    </recommendedName>
</protein>